<evidence type="ECO:0000313" key="3">
    <source>
        <dbReference type="Proteomes" id="UP000694569"/>
    </source>
</evidence>
<dbReference type="GeneTree" id="ENSGT01060000251339"/>
<dbReference type="InterPro" id="IPR036691">
    <property type="entry name" value="Endo/exonu/phosph_ase_sf"/>
</dbReference>
<dbReference type="Gene3D" id="3.60.10.10">
    <property type="entry name" value="Endonuclease/exonuclease/phosphatase"/>
    <property type="match status" value="2"/>
</dbReference>
<dbReference type="GO" id="GO:0003824">
    <property type="term" value="F:catalytic activity"/>
    <property type="evidence" value="ECO:0007669"/>
    <property type="project" value="InterPro"/>
</dbReference>
<dbReference type="InterPro" id="IPR005135">
    <property type="entry name" value="Endo/exonuclease/phosphatase"/>
</dbReference>
<dbReference type="AlphaFoldDB" id="A0A8C5MCC7"/>
<dbReference type="SUPFAM" id="SSF56219">
    <property type="entry name" value="DNase I-like"/>
    <property type="match status" value="2"/>
</dbReference>
<dbReference type="PANTHER" id="PTHR46670:SF3">
    <property type="entry name" value="ENDONUCLEASE_EXONUCLEASE_PHOSPHATASE DOMAIN-CONTAINING PROTEIN"/>
    <property type="match status" value="1"/>
</dbReference>
<dbReference type="Ensembl" id="ENSLLET00000010356.1">
    <property type="protein sequence ID" value="ENSLLEP00000009970.1"/>
    <property type="gene ID" value="ENSLLEG00000006355.1"/>
</dbReference>
<protein>
    <recommendedName>
        <fullName evidence="1">Endonuclease/exonuclease/phosphatase domain-containing protein</fullName>
    </recommendedName>
</protein>
<feature type="domain" description="Endonuclease/exonuclease/phosphatase" evidence="1">
    <location>
        <begin position="253"/>
        <end position="454"/>
    </location>
</feature>
<keyword evidence="3" id="KW-1185">Reference proteome</keyword>
<sequence>MHRILKDPKGHYIILVCTLNSRIYTLVSIYAPNAAQSQFLSQVLQKVTDIQSGTLVICGDLNMGLDPLKDRWSTVTCSQHGTSSQRFRQLLHRYNLYDAWRLLHPTERDYTFRSRVHNSYSRIDYFLISGSALPYTIDCTVPSTTDPYTICISPSLLSSHMMALHELLCFLRTWSPSNSRAANHSHKSHSHLLFLTLLLLLYSGDISPNPGPTTHPILPSHPISIAHKSPPCKPSNLIPIIPQRLSSFSCALWNARSVCNKLTAVHDLFLSNSFNLLALTETWLTPSDTASVAALSHGGLHLSHTPRPSERNGGGVGLLLSPTCTYQHLPPPPSLSFSSFETHCIRLFSPLALRVAVIYRPPGPTSQFFDHFATWLSHFLSSNLPCLILGDFNIPIDDPSAPAASKHLSLTSSLGLTQSSLLPTHRDGHVIDLVFSNLCSISEFKCRHFPISDHHLLSFNLSGLPKHPAPPPRTHTRRNLHAVDPHQFSNLLHHLPHTSSFTCPDSATNHYSTTLISALDTLAPLRLCKAPRRQLQPWHTLQTRYLQRCSRTAERAWRKSRSEADFVHFKFILRSYTSALHLAKQSFFSSLISTLSSNPKRLWSTFNTLLYPPAP</sequence>
<reference evidence="2" key="2">
    <citation type="submission" date="2025-09" db="UniProtKB">
        <authorList>
            <consortium name="Ensembl"/>
        </authorList>
    </citation>
    <scope>IDENTIFICATION</scope>
</reference>
<evidence type="ECO:0000313" key="2">
    <source>
        <dbReference type="Ensembl" id="ENSLLEP00000009970.1"/>
    </source>
</evidence>
<dbReference type="PANTHER" id="PTHR46670">
    <property type="entry name" value="ENDO/EXONUCLEASE/PHOSPHATASE DOMAIN-CONTAINING PROTEIN"/>
    <property type="match status" value="1"/>
</dbReference>
<dbReference type="OrthoDB" id="419189at2759"/>
<accession>A0A8C5MCC7</accession>
<proteinExistence type="predicted"/>
<reference evidence="2" key="1">
    <citation type="submission" date="2025-08" db="UniProtKB">
        <authorList>
            <consortium name="Ensembl"/>
        </authorList>
    </citation>
    <scope>IDENTIFICATION</scope>
</reference>
<dbReference type="Pfam" id="PF03372">
    <property type="entry name" value="Exo_endo_phos"/>
    <property type="match status" value="1"/>
</dbReference>
<name>A0A8C5MCC7_9ANUR</name>
<dbReference type="Proteomes" id="UP000694569">
    <property type="component" value="Unplaced"/>
</dbReference>
<organism evidence="2 3">
    <name type="scientific">Leptobrachium leishanense</name>
    <name type="common">Leishan spiny toad</name>
    <dbReference type="NCBI Taxonomy" id="445787"/>
    <lineage>
        <taxon>Eukaryota</taxon>
        <taxon>Metazoa</taxon>
        <taxon>Chordata</taxon>
        <taxon>Craniata</taxon>
        <taxon>Vertebrata</taxon>
        <taxon>Euteleostomi</taxon>
        <taxon>Amphibia</taxon>
        <taxon>Batrachia</taxon>
        <taxon>Anura</taxon>
        <taxon>Pelobatoidea</taxon>
        <taxon>Megophryidae</taxon>
        <taxon>Leptobrachium</taxon>
    </lineage>
</organism>
<evidence type="ECO:0000259" key="1">
    <source>
        <dbReference type="Pfam" id="PF03372"/>
    </source>
</evidence>